<dbReference type="AlphaFoldDB" id="A0A058ZVG4"/>
<reference evidence="3" key="2">
    <citation type="journal article" date="2014" name="Nature">
        <title>The genome of Eucalyptus grandis.</title>
        <authorList>
            <person name="Myburg A.A."/>
            <person name="Grattapaglia D."/>
            <person name="Tuskan G.A."/>
            <person name="Hellsten U."/>
            <person name="Hayes R.D."/>
            <person name="Grimwood J."/>
            <person name="Jenkins J."/>
            <person name="Lindquist E."/>
            <person name="Tice H."/>
            <person name="Bauer D."/>
            <person name="Goodstein D.M."/>
            <person name="Dubchak I."/>
            <person name="Poliakov A."/>
            <person name="Mizrachi E."/>
            <person name="Kullan A.R."/>
            <person name="Hussey S.G."/>
            <person name="Pinard D."/>
            <person name="van der Merwe K."/>
            <person name="Singh P."/>
            <person name="van Jaarsveld I."/>
            <person name="Silva-Junior O.B."/>
            <person name="Togawa R.C."/>
            <person name="Pappas M.R."/>
            <person name="Faria D.A."/>
            <person name="Sansaloni C.P."/>
            <person name="Petroli C.D."/>
            <person name="Yang X."/>
            <person name="Ranjan P."/>
            <person name="Tschaplinski T.J."/>
            <person name="Ye C.Y."/>
            <person name="Li T."/>
            <person name="Sterck L."/>
            <person name="Vanneste K."/>
            <person name="Murat F."/>
            <person name="Soler M."/>
            <person name="Clemente H.S."/>
            <person name="Saidi N."/>
            <person name="Cassan-Wang H."/>
            <person name="Dunand C."/>
            <person name="Hefer C.A."/>
            <person name="Bornberg-Bauer E."/>
            <person name="Kersting A.R."/>
            <person name="Vining K."/>
            <person name="Amarasinghe V."/>
            <person name="Ranik M."/>
            <person name="Naithani S."/>
            <person name="Elser J."/>
            <person name="Boyd A.E."/>
            <person name="Liston A."/>
            <person name="Spatafora J.W."/>
            <person name="Dharmwardhana P."/>
            <person name="Raja R."/>
            <person name="Sullivan C."/>
            <person name="Romanel E."/>
            <person name="Alves-Ferreira M."/>
            <person name="Kulheim C."/>
            <person name="Foley W."/>
            <person name="Carocha V."/>
            <person name="Paiva J."/>
            <person name="Kudrna D."/>
            <person name="Brommonschenkel S.H."/>
            <person name="Pasquali G."/>
            <person name="Byrne M."/>
            <person name="Rigault P."/>
            <person name="Tibbits J."/>
            <person name="Spokevicius A."/>
            <person name="Jones R.C."/>
            <person name="Steane D.A."/>
            <person name="Vaillancourt R.E."/>
            <person name="Potts B.M."/>
            <person name="Joubert F."/>
            <person name="Barry K."/>
            <person name="Pappas G.J."/>
            <person name="Strauss S.H."/>
            <person name="Jaiswal P."/>
            <person name="Grima-Pettenati J."/>
            <person name="Salse J."/>
            <person name="Van de Peer Y."/>
            <person name="Rokhsar D.S."/>
            <person name="Schmutz J."/>
        </authorList>
    </citation>
    <scope>NUCLEOTIDE SEQUENCE</scope>
    <source>
        <tissue evidence="3">Leaf extractions</tissue>
    </source>
</reference>
<evidence type="ECO:0000259" key="2">
    <source>
        <dbReference type="PROSITE" id="PS50158"/>
    </source>
</evidence>
<dbReference type="GO" id="GO:0008270">
    <property type="term" value="F:zinc ion binding"/>
    <property type="evidence" value="ECO:0007669"/>
    <property type="project" value="UniProtKB-KW"/>
</dbReference>
<gene>
    <name evidence="4" type="ORF">EUGRSUZ_L01399</name>
</gene>
<keyword evidence="1" id="KW-0479">Metal-binding</keyword>
<dbReference type="FunCoup" id="A0A058ZVG4">
    <property type="interactions" value="4"/>
</dbReference>
<feature type="domain" description="CCHC-type" evidence="2">
    <location>
        <begin position="121"/>
        <end position="134"/>
    </location>
</feature>
<dbReference type="STRING" id="71139.A0A058ZVG4"/>
<evidence type="ECO:0000256" key="1">
    <source>
        <dbReference type="PROSITE-ProRule" id="PRU00047"/>
    </source>
</evidence>
<dbReference type="Pfam" id="PF14392">
    <property type="entry name" value="zf-CCHC_4"/>
    <property type="match status" value="1"/>
</dbReference>
<evidence type="ECO:0000313" key="5">
    <source>
        <dbReference type="Proteomes" id="UP000030711"/>
    </source>
</evidence>
<dbReference type="PANTHER" id="PTHR31286:SF99">
    <property type="entry name" value="DUF4283 DOMAIN-CONTAINING PROTEIN"/>
    <property type="match status" value="1"/>
</dbReference>
<dbReference type="OMA" id="WIQFARI"/>
<proteinExistence type="predicted"/>
<dbReference type="PANTHER" id="PTHR31286">
    <property type="entry name" value="GLYCINE-RICH CELL WALL STRUCTURAL PROTEIN 1.8-LIKE"/>
    <property type="match status" value="1"/>
</dbReference>
<dbReference type="InterPro" id="IPR040256">
    <property type="entry name" value="At4g02000-like"/>
</dbReference>
<reference evidence="4" key="1">
    <citation type="submission" date="2013-07" db="EMBL/GenBank/DDBJ databases">
        <title>The genome of Eucalyptus grandis.</title>
        <authorList>
            <person name="Schmutz J."/>
            <person name="Hayes R."/>
            <person name="Myburg A."/>
            <person name="Tuskan G."/>
            <person name="Grattapaglia D."/>
            <person name="Rokhsar D.S."/>
        </authorList>
    </citation>
    <scope>NUCLEOTIDE SEQUENCE</scope>
    <source>
        <tissue evidence="4">Leaf extractions</tissue>
    </source>
</reference>
<dbReference type="EMBL" id="KK198957">
    <property type="protein sequence ID" value="KCW45010.1"/>
    <property type="molecule type" value="Genomic_DNA"/>
</dbReference>
<sequence length="134" mass="15544">LEKQRVLDQGHGPFSSNLLVLKQCDPDTPDLCYDFTCCDFWVHFHGLPYGRVTYDVIRNIAAKLGEVIEVKIETKGNSNYKVGKARVKLNLEMPLKTGVLLNLERKRLWIEFKYERLPHYCYTCGKIGHYATFC</sequence>
<protein>
    <recommendedName>
        <fullName evidence="2">CCHC-type domain-containing protein</fullName>
    </recommendedName>
</protein>
<evidence type="ECO:0000313" key="4">
    <source>
        <dbReference type="EMBL" id="KCW45010.1"/>
    </source>
</evidence>
<organism evidence="4">
    <name type="scientific">Eucalyptus grandis</name>
    <name type="common">Flooded gum</name>
    <dbReference type="NCBI Taxonomy" id="71139"/>
    <lineage>
        <taxon>Eukaryota</taxon>
        <taxon>Viridiplantae</taxon>
        <taxon>Streptophyta</taxon>
        <taxon>Embryophyta</taxon>
        <taxon>Tracheophyta</taxon>
        <taxon>Spermatophyta</taxon>
        <taxon>Magnoliopsida</taxon>
        <taxon>eudicotyledons</taxon>
        <taxon>Gunneridae</taxon>
        <taxon>Pentapetalae</taxon>
        <taxon>rosids</taxon>
        <taxon>malvids</taxon>
        <taxon>Myrtales</taxon>
        <taxon>Myrtaceae</taxon>
        <taxon>Myrtoideae</taxon>
        <taxon>Eucalypteae</taxon>
        <taxon>Eucalyptus</taxon>
    </lineage>
</organism>
<dbReference type="PROSITE" id="PS50158">
    <property type="entry name" value="ZF_CCHC"/>
    <property type="match status" value="1"/>
</dbReference>
<dbReference type="InterPro" id="IPR001878">
    <property type="entry name" value="Znf_CCHC"/>
</dbReference>
<dbReference type="EMBL" id="MU848441">
    <property type="protein sequence ID" value="KAK2632558.1"/>
    <property type="molecule type" value="Genomic_DNA"/>
</dbReference>
<dbReference type="InParanoid" id="A0A058ZVG4"/>
<keyword evidence="1" id="KW-0862">Zinc</keyword>
<dbReference type="InterPro" id="IPR025836">
    <property type="entry name" value="Zn_knuckle_CX2CX4HX4C"/>
</dbReference>
<reference evidence="3" key="4">
    <citation type="submission" date="2023-07" db="EMBL/GenBank/DDBJ databases">
        <authorList>
            <person name="Myburg A.A."/>
            <person name="Grattapaglia D."/>
            <person name="Tuskan G.A."/>
            <person name="Hellsten U."/>
            <person name="Hayes R.D."/>
            <person name="Grimwood J."/>
            <person name="Jenkins J."/>
            <person name="Lindquist E."/>
            <person name="Tice H."/>
            <person name="Bauer D."/>
            <person name="Goodstein D.M."/>
            <person name="Dubchak I."/>
            <person name="Poliakov A."/>
            <person name="Mizrachi E."/>
            <person name="Kullan A.R."/>
            <person name="Hussey S.G."/>
            <person name="Pinard D."/>
            <person name="Van D.M."/>
            <person name="Singh P."/>
            <person name="Van J.I."/>
            <person name="Silva-Junior O.B."/>
            <person name="Togawa R.C."/>
            <person name="Pappas M.R."/>
            <person name="Faria D.A."/>
            <person name="Sansaloni C.P."/>
            <person name="Petroli C.D."/>
            <person name="Yang X."/>
            <person name="Ranjan P."/>
            <person name="Tschaplinski T.J."/>
            <person name="Ye C.Y."/>
            <person name="Li T."/>
            <person name="Sterck L."/>
            <person name="Vanneste K."/>
            <person name="Murat F."/>
            <person name="Soler M."/>
            <person name="Clemente H.S."/>
            <person name="Saidi N."/>
            <person name="Cassan-Wang H."/>
            <person name="Dunand C."/>
            <person name="Hefer C.A."/>
            <person name="Bornberg-Bauer E."/>
            <person name="Kersting A.R."/>
            <person name="Vining K."/>
            <person name="Amarasinghe V."/>
            <person name="Ranik M."/>
            <person name="Naithani S."/>
            <person name="Elser J."/>
            <person name="Boyd A.E."/>
            <person name="Liston A."/>
            <person name="Spatafora J.W."/>
            <person name="Dharmwardhana P."/>
            <person name="Raja R."/>
            <person name="Sullivan C."/>
            <person name="Romanel E."/>
            <person name="Alves-Ferreira M."/>
            <person name="Kulheim C."/>
            <person name="Foley W."/>
            <person name="Carocha V."/>
            <person name="Paiva J."/>
            <person name="Kudrna D."/>
            <person name="Brommonschenkel S.H."/>
            <person name="Pasquali G."/>
            <person name="Byrne M."/>
            <person name="Rigault P."/>
            <person name="Tibbits J."/>
            <person name="Spokevicius A."/>
            <person name="Jones R.C."/>
            <person name="Steane D.A."/>
            <person name="Vaillancourt R.E."/>
            <person name="Potts B.M."/>
            <person name="Joubert F."/>
            <person name="Barry K."/>
            <person name="Pappas G.J."/>
            <person name="Strauss S.H."/>
            <person name="Jaiswal P."/>
            <person name="Grima-Pettenati J."/>
            <person name="Salse J."/>
            <person name="Van D.P."/>
            <person name="Rokhsar D.S."/>
            <person name="Schmutz J."/>
        </authorList>
    </citation>
    <scope>NUCLEOTIDE SEQUENCE</scope>
    <source>
        <tissue evidence="3">Leaf extractions</tissue>
    </source>
</reference>
<dbReference type="GO" id="GO:0003676">
    <property type="term" value="F:nucleic acid binding"/>
    <property type="evidence" value="ECO:0007669"/>
    <property type="project" value="InterPro"/>
</dbReference>
<feature type="non-terminal residue" evidence="4">
    <location>
        <position position="134"/>
    </location>
</feature>
<evidence type="ECO:0000313" key="3">
    <source>
        <dbReference type="EMBL" id="KAK2632558.1"/>
    </source>
</evidence>
<keyword evidence="5" id="KW-1185">Reference proteome</keyword>
<accession>A0A058ZVG4</accession>
<keyword evidence="1" id="KW-0863">Zinc-finger</keyword>
<feature type="non-terminal residue" evidence="4">
    <location>
        <position position="1"/>
    </location>
</feature>
<dbReference type="Proteomes" id="UP000030711">
    <property type="component" value="Unassembled WGS sequence"/>
</dbReference>
<name>A0A058ZVG4_EUCGR</name>
<reference evidence="3" key="3">
    <citation type="submission" date="2023-04" db="EMBL/GenBank/DDBJ databases">
        <title>WGS assembly of Eucalyptus grandis.</title>
        <authorList>
            <person name="Myburg A."/>
            <person name="Grattapaglia D."/>
            <person name="Tuskan G."/>
            <person name="Hellsten U."/>
            <person name="Hayes R."/>
            <person name="Grimwood J."/>
            <person name="Jenkins J."/>
            <person name="Lindquist E."/>
            <person name="Tice H."/>
            <person name="Bauer D."/>
            <person name="Goodstein D."/>
            <person name="Dubchak I."/>
            <person name="Poliakov A."/>
            <person name="Mizrachi E."/>
            <person name="Kullan A."/>
            <person name="Hussey S."/>
            <person name="Pinard D."/>
            <person name="Van D."/>
            <person name="Singh P."/>
            <person name="Van J."/>
            <person name="Silva-Junior O."/>
            <person name="Togawa R."/>
            <person name="Pappas M."/>
            <person name="Faria D."/>
            <person name="Sansaloni C."/>
            <person name="Petroli C."/>
            <person name="Yang X."/>
            <person name="Ranjan P."/>
            <person name="Tschaplinski T."/>
            <person name="Ye C."/>
            <person name="Li T."/>
            <person name="Sterck L."/>
            <person name="Vanneste K."/>
            <person name="Murat F."/>
            <person name="Soler M."/>
            <person name="Clemente H."/>
            <person name="Saidi N."/>
            <person name="Cassan-Wang H."/>
            <person name="Dunand C."/>
            <person name="Hefer C."/>
            <person name="Bornberg-Bauer E."/>
            <person name="Kersting A."/>
            <person name="Vining K."/>
            <person name="Amarasinghe V."/>
            <person name="Ranik M."/>
            <person name="Naithani S."/>
            <person name="Elser J."/>
            <person name="Boyd A."/>
            <person name="Liston A."/>
            <person name="Spatafora J."/>
            <person name="Dharmwardhana P."/>
            <person name="Raja R."/>
            <person name="Sullivan C."/>
            <person name="Romanel E."/>
            <person name="Alves-Ferreira M."/>
            <person name="Kulheim C."/>
            <person name="Foley W."/>
            <person name="Carocha V."/>
            <person name="Paiva J."/>
            <person name="Kudrna D."/>
            <person name="Brommonschenkel S."/>
            <person name="Pasquali G."/>
            <person name="Byrne M."/>
            <person name="Rigault P."/>
            <person name="Tibbits J."/>
            <person name="Spokevicius A."/>
            <person name="Jones R."/>
            <person name="Steane D."/>
            <person name="Vaillancourt R."/>
            <person name="Potts B."/>
            <person name="Joubert F."/>
            <person name="Barry K."/>
            <person name="Pappas G."/>
            <person name="Strauss S."/>
            <person name="Jaiswal P."/>
            <person name="Grima-Pettenati J."/>
            <person name="Salse J."/>
            <person name="Van D."/>
            <person name="Rokhsar D."/>
            <person name="Schmutz J."/>
        </authorList>
    </citation>
    <scope>NUCLEOTIDE SEQUENCE</scope>
    <source>
        <tissue evidence="3">Leaf extractions</tissue>
    </source>
</reference>